<accession>A0A2W1NSJ4</accession>
<dbReference type="EMBL" id="NHRJ02000002">
    <property type="protein sequence ID" value="PZE21753.1"/>
    <property type="molecule type" value="Genomic_DNA"/>
</dbReference>
<gene>
    <name evidence="1" type="ORF">CBW46_004885</name>
</gene>
<dbReference type="OrthoDB" id="2678291at2"/>
<dbReference type="AlphaFoldDB" id="A0A2W1NSJ4"/>
<name>A0A2W1NSJ4_PAEXE</name>
<evidence type="ECO:0000313" key="2">
    <source>
        <dbReference type="Proteomes" id="UP000214746"/>
    </source>
</evidence>
<comment type="caution">
    <text evidence="1">The sequence shown here is derived from an EMBL/GenBank/DDBJ whole genome shotgun (WGS) entry which is preliminary data.</text>
</comment>
<dbReference type="RefSeq" id="WP_089198894.1">
    <property type="nucleotide sequence ID" value="NZ_NHRJ02000002.1"/>
</dbReference>
<evidence type="ECO:0000313" key="1">
    <source>
        <dbReference type="EMBL" id="PZE21753.1"/>
    </source>
</evidence>
<proteinExistence type="predicted"/>
<dbReference type="Proteomes" id="UP000214746">
    <property type="component" value="Unassembled WGS sequence"/>
</dbReference>
<organism evidence="1 2">
    <name type="scientific">Paenibacillus xerothermodurans</name>
    <dbReference type="NCBI Taxonomy" id="1977292"/>
    <lineage>
        <taxon>Bacteria</taxon>
        <taxon>Bacillati</taxon>
        <taxon>Bacillota</taxon>
        <taxon>Bacilli</taxon>
        <taxon>Bacillales</taxon>
        <taxon>Paenibacillaceae</taxon>
        <taxon>Paenibacillus</taxon>
    </lineage>
</organism>
<sequence>MVNNPWVRLAQAESEQELVELQNDVRAGGYSAFHLLLEGCKRSLKEMQDDEVEQLQRQLATARRLFPDPGAFSPSWLHIWTELEQMLAIKSRIMRTISKENRDGEWQVILDNPYTIHEVVCHPGLSFGEAAYLYSYFRPGLEKNEYLRLQKIQTMVTDVGS</sequence>
<reference evidence="1" key="1">
    <citation type="submission" date="2018-06" db="EMBL/GenBank/DDBJ databases">
        <title>Paenibacillus xerothermodurans sp. nov. an extremely dry heat resistant spore forming bacterium isolated from the soil of Cape Canaveral, Florida.</title>
        <authorList>
            <person name="Seuylemezian A."/>
            <person name="Kaur N."/>
            <person name="Patil P."/>
            <person name="Patil P."/>
            <person name="Mayilraj S."/>
            <person name="Vaishampayan P."/>
        </authorList>
    </citation>
    <scope>NUCLEOTIDE SEQUENCE [LARGE SCALE GENOMIC DNA]</scope>
    <source>
        <strain evidence="1">ATCC 27380</strain>
    </source>
</reference>
<protein>
    <submittedName>
        <fullName evidence="1">Uncharacterized protein</fullName>
    </submittedName>
</protein>
<keyword evidence="2" id="KW-1185">Reference proteome</keyword>